<dbReference type="InterPro" id="IPR050237">
    <property type="entry name" value="ATP-dep_AMP-bd_enzyme"/>
</dbReference>
<evidence type="ECO:0000313" key="6">
    <source>
        <dbReference type="Proteomes" id="UP000266327"/>
    </source>
</evidence>
<dbReference type="Pfam" id="PF00501">
    <property type="entry name" value="AMP-binding"/>
    <property type="match status" value="1"/>
</dbReference>
<dbReference type="Pfam" id="PF13193">
    <property type="entry name" value="AMP-binding_C"/>
    <property type="match status" value="1"/>
</dbReference>
<dbReference type="AlphaFoldDB" id="A0A3A3G0G8"/>
<dbReference type="InterPro" id="IPR045851">
    <property type="entry name" value="AMP-bd_C_sf"/>
</dbReference>
<dbReference type="GO" id="GO:0016877">
    <property type="term" value="F:ligase activity, forming carbon-sulfur bonds"/>
    <property type="evidence" value="ECO:0007669"/>
    <property type="project" value="UniProtKB-ARBA"/>
</dbReference>
<dbReference type="InterPro" id="IPR025110">
    <property type="entry name" value="AMP-bd_C"/>
</dbReference>
<comment type="caution">
    <text evidence="5">The sequence shown here is derived from an EMBL/GenBank/DDBJ whole genome shotgun (WGS) entry which is preliminary data.</text>
</comment>
<dbReference type="Gene3D" id="3.30.300.30">
    <property type="match status" value="1"/>
</dbReference>
<gene>
    <name evidence="5" type="ORF">D3878_07305</name>
</gene>
<dbReference type="PROSITE" id="PS00455">
    <property type="entry name" value="AMP_BINDING"/>
    <property type="match status" value="1"/>
</dbReference>
<dbReference type="InterPro" id="IPR042099">
    <property type="entry name" value="ANL_N_sf"/>
</dbReference>
<dbReference type="PANTHER" id="PTHR43767:SF10">
    <property type="entry name" value="SURFACTIN SYNTHASE SUBUNIT 1"/>
    <property type="match status" value="1"/>
</dbReference>
<feature type="domain" description="AMP-binding enzyme C-terminal" evidence="4">
    <location>
        <begin position="430"/>
        <end position="505"/>
    </location>
</feature>
<feature type="domain" description="AMP-dependent synthetase/ligase" evidence="3">
    <location>
        <begin position="14"/>
        <end position="380"/>
    </location>
</feature>
<proteinExistence type="inferred from homology"/>
<evidence type="ECO:0000259" key="3">
    <source>
        <dbReference type="Pfam" id="PF00501"/>
    </source>
</evidence>
<dbReference type="Gene3D" id="3.40.50.12780">
    <property type="entry name" value="N-terminal domain of ligase-like"/>
    <property type="match status" value="1"/>
</dbReference>
<name>A0A3A3G0G8_9BURK</name>
<comment type="similarity">
    <text evidence="1">Belongs to the ATP-dependent AMP-binding enzyme family.</text>
</comment>
<dbReference type="PANTHER" id="PTHR43767">
    <property type="entry name" value="LONG-CHAIN-FATTY-ACID--COA LIGASE"/>
    <property type="match status" value="1"/>
</dbReference>
<reference evidence="6" key="1">
    <citation type="submission" date="2018-09" db="EMBL/GenBank/DDBJ databases">
        <authorList>
            <person name="Zhu H."/>
        </authorList>
    </citation>
    <scope>NUCLEOTIDE SEQUENCE [LARGE SCALE GENOMIC DNA]</scope>
    <source>
        <strain evidence="6">K1S02-23</strain>
    </source>
</reference>
<dbReference type="OrthoDB" id="9766486at2"/>
<sequence>MIHTELIAPLGTLLRRHAQSKPDKLAFQDSKTSVNYAELEHATANLAGHLQDAGIEPGDCVAIFLPNSVEWVESCLGIVRAGAVSVPISYDATAHEVAYRIEDANCKAIITSNERADVMAKLQAEYPNLRTVILTDRGAASDSAAGLRYADLRANVARSLPRDLDAIDEPSFIVYTSGTTGRAKGVLLSQRSMLWVTAACWAPIAGLNENDHVLSTLPLFHSYALNLTVLSIVAVGASEYILEKFSTTEVMAQLKSGRVTLFPGVPTVFHYLLEAARAEPDVQFPGLRLCLSAGAIMPAPVNQEFERRFGVMLLDGYGITETSTMVTLNWRSGSRVMGSCGLPVPGLSTRIIDPVSGLDVAPGAEGELIVRGPNLMQGYHRKPEETASAVRNGWYYTGDLAKSDSNGFLTITGRLKEVIIRGGQNIAPSEVEEACCAFPAVLDCAVVGAPHQHLGEVPVVFVVPRPGATLVEAELITHCRERLSSYKLPHAVHVVDEIPRTGSGKIIRFKLKETLTAS</sequence>
<dbReference type="RefSeq" id="WP_119784862.1">
    <property type="nucleotide sequence ID" value="NZ_QYUQ01000002.1"/>
</dbReference>
<dbReference type="FunFam" id="3.30.300.30:FF:000008">
    <property type="entry name" value="2,3-dihydroxybenzoate-AMP ligase"/>
    <property type="match status" value="1"/>
</dbReference>
<keyword evidence="2 5" id="KW-0436">Ligase</keyword>
<evidence type="ECO:0000256" key="2">
    <source>
        <dbReference type="ARBA" id="ARBA00022598"/>
    </source>
</evidence>
<keyword evidence="6" id="KW-1185">Reference proteome</keyword>
<dbReference type="Proteomes" id="UP000266327">
    <property type="component" value="Unassembled WGS sequence"/>
</dbReference>
<dbReference type="InterPro" id="IPR020845">
    <property type="entry name" value="AMP-binding_CS"/>
</dbReference>
<evidence type="ECO:0000259" key="4">
    <source>
        <dbReference type="Pfam" id="PF13193"/>
    </source>
</evidence>
<evidence type="ECO:0000256" key="1">
    <source>
        <dbReference type="ARBA" id="ARBA00006432"/>
    </source>
</evidence>
<dbReference type="SUPFAM" id="SSF56801">
    <property type="entry name" value="Acetyl-CoA synthetase-like"/>
    <property type="match status" value="1"/>
</dbReference>
<protein>
    <submittedName>
        <fullName evidence="5">Long-chain fatty acid--CoA ligase</fullName>
    </submittedName>
</protein>
<evidence type="ECO:0000313" key="5">
    <source>
        <dbReference type="EMBL" id="RJG01414.1"/>
    </source>
</evidence>
<dbReference type="InterPro" id="IPR000873">
    <property type="entry name" value="AMP-dep_synth/lig_dom"/>
</dbReference>
<organism evidence="5 6">
    <name type="scientific">Noviherbaspirillum sedimenti</name>
    <dbReference type="NCBI Taxonomy" id="2320865"/>
    <lineage>
        <taxon>Bacteria</taxon>
        <taxon>Pseudomonadati</taxon>
        <taxon>Pseudomonadota</taxon>
        <taxon>Betaproteobacteria</taxon>
        <taxon>Burkholderiales</taxon>
        <taxon>Oxalobacteraceae</taxon>
        <taxon>Noviherbaspirillum</taxon>
    </lineage>
</organism>
<dbReference type="EMBL" id="QYUQ01000002">
    <property type="protein sequence ID" value="RJG01414.1"/>
    <property type="molecule type" value="Genomic_DNA"/>
</dbReference>
<accession>A0A3A3G0G8</accession>